<sequence>MGMMVAYSFQSRFVPLIREGLKTQTVRSARKRHARPGEPIQLFRGMRTRLCEKIVPDPVCTAILPIAINFASARINRIEVGRVPLLDLDAFAVADGFEHLDDMSAFWREHHGSRHFDGVVIEWTMPRCDGRS</sequence>
<name>A0ABT2X8U0_9RHOB</name>
<dbReference type="RefSeq" id="WP_263340394.1">
    <property type="nucleotide sequence ID" value="NZ_JAOVQO010000028.1"/>
</dbReference>
<evidence type="ECO:0000313" key="2">
    <source>
        <dbReference type="Proteomes" id="UP001209535"/>
    </source>
</evidence>
<comment type="caution">
    <text evidence="1">The sequence shown here is derived from an EMBL/GenBank/DDBJ whole genome shotgun (WGS) entry which is preliminary data.</text>
</comment>
<accession>A0ABT2X8U0</accession>
<protein>
    <recommendedName>
        <fullName evidence="3">ASCH domain-containing protein</fullName>
    </recommendedName>
</protein>
<keyword evidence="2" id="KW-1185">Reference proteome</keyword>
<reference evidence="1 2" key="1">
    <citation type="submission" date="2022-10" db="EMBL/GenBank/DDBJ databases">
        <title>Defluviimonas sp. nov., isolated from ocean surface sediments.</title>
        <authorList>
            <person name="He W."/>
            <person name="Wang L."/>
            <person name="Zhang D.-F."/>
        </authorList>
    </citation>
    <scope>NUCLEOTIDE SEQUENCE [LARGE SCALE GENOMIC DNA]</scope>
    <source>
        <strain evidence="1 2">WL0024</strain>
    </source>
</reference>
<evidence type="ECO:0000313" key="1">
    <source>
        <dbReference type="EMBL" id="MCU9850371.1"/>
    </source>
</evidence>
<dbReference type="Proteomes" id="UP001209535">
    <property type="component" value="Unassembled WGS sequence"/>
</dbReference>
<organism evidence="1 2">
    <name type="scientific">Albidovulum salinarum</name>
    <dbReference type="NCBI Taxonomy" id="2984153"/>
    <lineage>
        <taxon>Bacteria</taxon>
        <taxon>Pseudomonadati</taxon>
        <taxon>Pseudomonadota</taxon>
        <taxon>Alphaproteobacteria</taxon>
        <taxon>Rhodobacterales</taxon>
        <taxon>Paracoccaceae</taxon>
        <taxon>Albidovulum</taxon>
    </lineage>
</organism>
<proteinExistence type="predicted"/>
<gene>
    <name evidence="1" type="ORF">OEZ60_20510</name>
</gene>
<dbReference type="EMBL" id="JAOVQO010000028">
    <property type="protein sequence ID" value="MCU9850371.1"/>
    <property type="molecule type" value="Genomic_DNA"/>
</dbReference>
<evidence type="ECO:0008006" key="3">
    <source>
        <dbReference type="Google" id="ProtNLM"/>
    </source>
</evidence>